<dbReference type="AlphaFoldDB" id="A0AAE3UC75"/>
<proteinExistence type="predicted"/>
<protein>
    <submittedName>
        <fullName evidence="1">Uncharacterized protein</fullName>
    </submittedName>
</protein>
<evidence type="ECO:0000313" key="1">
    <source>
        <dbReference type="EMBL" id="MDJ1500638.1"/>
    </source>
</evidence>
<comment type="caution">
    <text evidence="1">The sequence shown here is derived from an EMBL/GenBank/DDBJ whole genome shotgun (WGS) entry which is preliminary data.</text>
</comment>
<dbReference type="RefSeq" id="WP_314510161.1">
    <property type="nucleotide sequence ID" value="NZ_JASJOU010000002.1"/>
</dbReference>
<gene>
    <name evidence="1" type="ORF">QNI22_08275</name>
</gene>
<evidence type="ECO:0000313" key="2">
    <source>
        <dbReference type="Proteomes" id="UP001232063"/>
    </source>
</evidence>
<dbReference type="Proteomes" id="UP001232063">
    <property type="component" value="Unassembled WGS sequence"/>
</dbReference>
<accession>A0AAE3UC75</accession>
<organism evidence="1 2">
    <name type="scientific">Xanthocytophaga agilis</name>
    <dbReference type="NCBI Taxonomy" id="3048010"/>
    <lineage>
        <taxon>Bacteria</taxon>
        <taxon>Pseudomonadati</taxon>
        <taxon>Bacteroidota</taxon>
        <taxon>Cytophagia</taxon>
        <taxon>Cytophagales</taxon>
        <taxon>Rhodocytophagaceae</taxon>
        <taxon>Xanthocytophaga</taxon>
    </lineage>
</organism>
<name>A0AAE3UC75_9BACT</name>
<sequence length="80" mass="9392">MEKNLTKQELGEHLFRMIKERSESLLADYNDNKLPLSRSAIYNLKSGQFNETTLQTVADYLQIKIETLYRISNPNQNENK</sequence>
<dbReference type="EMBL" id="JASJOU010000002">
    <property type="protein sequence ID" value="MDJ1500638.1"/>
    <property type="molecule type" value="Genomic_DNA"/>
</dbReference>
<keyword evidence="2" id="KW-1185">Reference proteome</keyword>
<reference evidence="1" key="1">
    <citation type="submission" date="2023-05" db="EMBL/GenBank/DDBJ databases">
        <authorList>
            <person name="Zhang X."/>
        </authorList>
    </citation>
    <scope>NUCLEOTIDE SEQUENCE</scope>
    <source>
        <strain evidence="1">BD1B2-1</strain>
    </source>
</reference>